<accession>A0A7X1ZF44</accession>
<dbReference type="GO" id="GO:0016740">
    <property type="term" value="F:transferase activity"/>
    <property type="evidence" value="ECO:0007669"/>
    <property type="project" value="UniProtKB-KW"/>
</dbReference>
<dbReference type="SUPFAM" id="SSF53756">
    <property type="entry name" value="UDP-Glycosyltransferase/glycogen phosphorylase"/>
    <property type="match status" value="1"/>
</dbReference>
<sequence>MTQRPHLLIASGVWPHVVANREAANVISHEITHELARSGAFRITYAFVGPEVAAIPAAAQTEIEALRALGVEFLEPVIVPATSAGARGPAKRLMCALRGRPERMLTGIDGGPALMRALGDRRPDAALTLWSETATNLVSTLPVPRRFSYAGNPDHKVLDARLDLAERLHGRSALASARNTIRRQITKSAHMRVVRRLDRMWNVAANDAADYRAAGIKAVYLQNMWPAAVRQDWEAERDAREQTAPVKIVGNVGNLFATGNSYGLLTLGCEILPELKRLLGDGGFEIHLFGGGQPHPAVAPHLRDPHIRIRGFVEDLDAEMLSAPVFLVANNSQKFKVGHTRFLHAWSLGAAVVGFGDSREAMPEIEHGRNAMLGETPAEVAGLVADLARDAVLRRMIGRNGAAMLDTVFSPARVARVIADDISSAL</sequence>
<keyword evidence="1" id="KW-0808">Transferase</keyword>
<dbReference type="AlphaFoldDB" id="A0A7X1ZF44"/>
<dbReference type="RefSeq" id="WP_153344870.1">
    <property type="nucleotide sequence ID" value="NZ_WIVE01000042.1"/>
</dbReference>
<proteinExistence type="predicted"/>
<comment type="caution">
    <text evidence="1">The sequence shown here is derived from an EMBL/GenBank/DDBJ whole genome shotgun (WGS) entry which is preliminary data.</text>
</comment>
<evidence type="ECO:0000313" key="2">
    <source>
        <dbReference type="Proteomes" id="UP000434582"/>
    </source>
</evidence>
<dbReference type="Gene3D" id="3.40.50.2000">
    <property type="entry name" value="Glycogen Phosphorylase B"/>
    <property type="match status" value="1"/>
</dbReference>
<name>A0A7X1ZF44_9PROT</name>
<dbReference type="OrthoDB" id="8453690at2"/>
<keyword evidence="2" id="KW-1185">Reference proteome</keyword>
<dbReference type="Pfam" id="PF13692">
    <property type="entry name" value="Glyco_trans_1_4"/>
    <property type="match status" value="1"/>
</dbReference>
<evidence type="ECO:0000313" key="1">
    <source>
        <dbReference type="EMBL" id="MQX37415.1"/>
    </source>
</evidence>
<dbReference type="EMBL" id="WIVE01000042">
    <property type="protein sequence ID" value="MQX37415.1"/>
    <property type="molecule type" value="Genomic_DNA"/>
</dbReference>
<organism evidence="1 2">
    <name type="scientific">Roseospira navarrensis</name>
    <dbReference type="NCBI Taxonomy" id="140058"/>
    <lineage>
        <taxon>Bacteria</taxon>
        <taxon>Pseudomonadati</taxon>
        <taxon>Pseudomonadota</taxon>
        <taxon>Alphaproteobacteria</taxon>
        <taxon>Rhodospirillales</taxon>
        <taxon>Rhodospirillaceae</taxon>
        <taxon>Roseospira</taxon>
    </lineage>
</organism>
<dbReference type="Proteomes" id="UP000434582">
    <property type="component" value="Unassembled WGS sequence"/>
</dbReference>
<reference evidence="1 2" key="1">
    <citation type="submission" date="2019-10" db="EMBL/GenBank/DDBJ databases">
        <title>Draft whole-genome sequence of the purple nonsulfur photosynthetic bacterium Roseospira navarrensis DSM 15114.</title>
        <authorList>
            <person name="Kyndt J.A."/>
            <person name="Meyer T.E."/>
        </authorList>
    </citation>
    <scope>NUCLEOTIDE SEQUENCE [LARGE SCALE GENOMIC DNA]</scope>
    <source>
        <strain evidence="1 2">DSM 15114</strain>
    </source>
</reference>
<gene>
    <name evidence="1" type="ORF">GHC57_12890</name>
</gene>
<protein>
    <submittedName>
        <fullName evidence="1">Glycosyltransferase</fullName>
    </submittedName>
</protein>